<evidence type="ECO:0000256" key="2">
    <source>
        <dbReference type="ARBA" id="ARBA00023125"/>
    </source>
</evidence>
<name>A0AA37BIL4_9ACTN</name>
<sequence>MSAAPKVAALCGGHVSLAAAADAFLATARTANPNTHRAYASAIDRVIALLGPGRPLADVAEAEIGAALAELWGACAPATWNRNRAAIASWLTWCQTKKHWAAPSVPAEAERRRERADETRAVAKSAIHRLLSRRDIPLREKTLWRMLYETAARAAEVLALNVEDLDLEHRRAPVRSKGGAIEWVYWESGTAHLLPRLLRLPDGTSRTHGPRFLSERRPVPARRPAAADICPHTGRARLGYDRARVLLDTYAGLDLHQLRHSAATHLGEAEIPLQLIMGKTRHKNPRTALRYVKPGAEAIAAVTEHPAPPRRRH</sequence>
<evidence type="ECO:0000259" key="7">
    <source>
        <dbReference type="PROSITE" id="PS51900"/>
    </source>
</evidence>
<evidence type="ECO:0000256" key="4">
    <source>
        <dbReference type="PROSITE-ProRule" id="PRU01248"/>
    </source>
</evidence>
<feature type="chain" id="PRO_5041306427" description="Integrase" evidence="5">
    <location>
        <begin position="21"/>
        <end position="313"/>
    </location>
</feature>
<evidence type="ECO:0000256" key="5">
    <source>
        <dbReference type="SAM" id="SignalP"/>
    </source>
</evidence>
<comment type="similarity">
    <text evidence="1">Belongs to the 'phage' integrase family.</text>
</comment>
<dbReference type="InterPro" id="IPR044068">
    <property type="entry name" value="CB"/>
</dbReference>
<protein>
    <recommendedName>
        <fullName evidence="10">Integrase</fullName>
    </recommendedName>
</protein>
<feature type="signal peptide" evidence="5">
    <location>
        <begin position="1"/>
        <end position="20"/>
    </location>
</feature>
<dbReference type="Gene3D" id="1.10.150.130">
    <property type="match status" value="1"/>
</dbReference>
<reference evidence="8" key="2">
    <citation type="submission" date="2022-09" db="EMBL/GenBank/DDBJ databases">
        <authorList>
            <person name="Sun Q."/>
            <person name="Ohkuma M."/>
        </authorList>
    </citation>
    <scope>NUCLEOTIDE SEQUENCE</scope>
    <source>
        <strain evidence="8">JCM 3093</strain>
    </source>
</reference>
<evidence type="ECO:0000313" key="8">
    <source>
        <dbReference type="EMBL" id="GGK76632.1"/>
    </source>
</evidence>
<keyword evidence="2 4" id="KW-0238">DNA-binding</keyword>
<accession>A0AA37BIL4</accession>
<dbReference type="Gene3D" id="1.10.443.10">
    <property type="entry name" value="Intergrase catalytic core"/>
    <property type="match status" value="1"/>
</dbReference>
<dbReference type="GO" id="GO:0006310">
    <property type="term" value="P:DNA recombination"/>
    <property type="evidence" value="ECO:0007669"/>
    <property type="project" value="UniProtKB-KW"/>
</dbReference>
<dbReference type="InterPro" id="IPR011010">
    <property type="entry name" value="DNA_brk_join_enz"/>
</dbReference>
<dbReference type="RefSeq" id="WP_191896077.1">
    <property type="nucleotide sequence ID" value="NZ_BMQD01000012.1"/>
</dbReference>
<dbReference type="GO" id="GO:0015074">
    <property type="term" value="P:DNA integration"/>
    <property type="evidence" value="ECO:0007669"/>
    <property type="project" value="InterPro"/>
</dbReference>
<dbReference type="CDD" id="cd00397">
    <property type="entry name" value="DNA_BRE_C"/>
    <property type="match status" value="1"/>
</dbReference>
<dbReference type="AlphaFoldDB" id="A0AA37BIL4"/>
<gene>
    <name evidence="8" type="ORF">GCM10010126_39880</name>
</gene>
<dbReference type="InterPro" id="IPR002104">
    <property type="entry name" value="Integrase_catalytic"/>
</dbReference>
<dbReference type="PROSITE" id="PS51898">
    <property type="entry name" value="TYR_RECOMBINASE"/>
    <property type="match status" value="1"/>
</dbReference>
<evidence type="ECO:0008006" key="10">
    <source>
        <dbReference type="Google" id="ProtNLM"/>
    </source>
</evidence>
<dbReference type="InterPro" id="IPR050090">
    <property type="entry name" value="Tyrosine_recombinase_XerCD"/>
</dbReference>
<feature type="domain" description="Core-binding (CB)" evidence="7">
    <location>
        <begin position="15"/>
        <end position="95"/>
    </location>
</feature>
<keyword evidence="3" id="KW-0233">DNA recombination</keyword>
<dbReference type="Proteomes" id="UP000627984">
    <property type="component" value="Unassembled WGS sequence"/>
</dbReference>
<comment type="caution">
    <text evidence="8">The sequence shown here is derived from an EMBL/GenBank/DDBJ whole genome shotgun (WGS) entry which is preliminary data.</text>
</comment>
<evidence type="ECO:0000259" key="6">
    <source>
        <dbReference type="PROSITE" id="PS51898"/>
    </source>
</evidence>
<feature type="domain" description="Tyr recombinase" evidence="6">
    <location>
        <begin position="117"/>
        <end position="304"/>
    </location>
</feature>
<dbReference type="SUPFAM" id="SSF56349">
    <property type="entry name" value="DNA breaking-rejoining enzymes"/>
    <property type="match status" value="1"/>
</dbReference>
<dbReference type="InterPro" id="IPR013762">
    <property type="entry name" value="Integrase-like_cat_sf"/>
</dbReference>
<dbReference type="PROSITE" id="PS51900">
    <property type="entry name" value="CB"/>
    <property type="match status" value="1"/>
</dbReference>
<keyword evidence="5" id="KW-0732">Signal</keyword>
<dbReference type="InterPro" id="IPR010998">
    <property type="entry name" value="Integrase_recombinase_N"/>
</dbReference>
<evidence type="ECO:0000313" key="9">
    <source>
        <dbReference type="Proteomes" id="UP000627984"/>
    </source>
</evidence>
<dbReference type="GO" id="GO:0003677">
    <property type="term" value="F:DNA binding"/>
    <property type="evidence" value="ECO:0007669"/>
    <property type="project" value="UniProtKB-UniRule"/>
</dbReference>
<dbReference type="PANTHER" id="PTHR30349:SF41">
    <property type="entry name" value="INTEGRASE_RECOMBINASE PROTEIN MJ0367-RELATED"/>
    <property type="match status" value="1"/>
</dbReference>
<organism evidence="8 9">
    <name type="scientific">Planomonospora parontospora</name>
    <dbReference type="NCBI Taxonomy" id="58119"/>
    <lineage>
        <taxon>Bacteria</taxon>
        <taxon>Bacillati</taxon>
        <taxon>Actinomycetota</taxon>
        <taxon>Actinomycetes</taxon>
        <taxon>Streptosporangiales</taxon>
        <taxon>Streptosporangiaceae</taxon>
        <taxon>Planomonospora</taxon>
    </lineage>
</organism>
<reference evidence="8" key="1">
    <citation type="journal article" date="2014" name="Int. J. Syst. Evol. Microbiol.">
        <title>Complete genome sequence of Corynebacterium casei LMG S-19264T (=DSM 44701T), isolated from a smear-ripened cheese.</title>
        <authorList>
            <consortium name="US DOE Joint Genome Institute (JGI-PGF)"/>
            <person name="Walter F."/>
            <person name="Albersmeier A."/>
            <person name="Kalinowski J."/>
            <person name="Ruckert C."/>
        </authorList>
    </citation>
    <scope>NUCLEOTIDE SEQUENCE</scope>
    <source>
        <strain evidence="8">JCM 3093</strain>
    </source>
</reference>
<dbReference type="EMBL" id="BMQD01000012">
    <property type="protein sequence ID" value="GGK76632.1"/>
    <property type="molecule type" value="Genomic_DNA"/>
</dbReference>
<dbReference type="PANTHER" id="PTHR30349">
    <property type="entry name" value="PHAGE INTEGRASE-RELATED"/>
    <property type="match status" value="1"/>
</dbReference>
<evidence type="ECO:0000256" key="3">
    <source>
        <dbReference type="ARBA" id="ARBA00023172"/>
    </source>
</evidence>
<proteinExistence type="inferred from homology"/>
<evidence type="ECO:0000256" key="1">
    <source>
        <dbReference type="ARBA" id="ARBA00008857"/>
    </source>
</evidence>
<dbReference type="Pfam" id="PF00589">
    <property type="entry name" value="Phage_integrase"/>
    <property type="match status" value="1"/>
</dbReference>